<dbReference type="PANTHER" id="PTHR13902">
    <property type="entry name" value="SERINE/THREONINE-PROTEIN KINASE WNK WITH NO LYSINE -RELATED"/>
    <property type="match status" value="1"/>
</dbReference>
<dbReference type="Pfam" id="PF00069">
    <property type="entry name" value="Pkinase"/>
    <property type="match status" value="1"/>
</dbReference>
<dbReference type="FunFam" id="1.10.510.10:FF:000046">
    <property type="entry name" value="probable serine/threonine-protein kinase WNK9"/>
    <property type="match status" value="1"/>
</dbReference>
<comment type="caution">
    <text evidence="11">The sequence shown here is derived from an EMBL/GenBank/DDBJ whole genome shotgun (WGS) entry which is preliminary data.</text>
</comment>
<reference evidence="11" key="1">
    <citation type="submission" date="2019-09" db="EMBL/GenBank/DDBJ databases">
        <title>Draft genome information of white flower Hibiscus syriacus.</title>
        <authorList>
            <person name="Kim Y.-M."/>
        </authorList>
    </citation>
    <scope>NUCLEOTIDE SEQUENCE [LARGE SCALE GENOMIC DNA]</scope>
    <source>
        <strain evidence="11">YM2019G1</strain>
    </source>
</reference>
<dbReference type="SMART" id="SM00220">
    <property type="entry name" value="S_TKc"/>
    <property type="match status" value="1"/>
</dbReference>
<dbReference type="PROSITE" id="PS50011">
    <property type="entry name" value="PROTEIN_KINASE_DOM"/>
    <property type="match status" value="1"/>
</dbReference>
<evidence type="ECO:0000256" key="5">
    <source>
        <dbReference type="ARBA" id="ARBA00022777"/>
    </source>
</evidence>
<comment type="catalytic activity">
    <reaction evidence="8">
        <text>L-seryl-[protein] + ATP = O-phospho-L-seryl-[protein] + ADP + H(+)</text>
        <dbReference type="Rhea" id="RHEA:17989"/>
        <dbReference type="Rhea" id="RHEA-COMP:9863"/>
        <dbReference type="Rhea" id="RHEA-COMP:11604"/>
        <dbReference type="ChEBI" id="CHEBI:15378"/>
        <dbReference type="ChEBI" id="CHEBI:29999"/>
        <dbReference type="ChEBI" id="CHEBI:30616"/>
        <dbReference type="ChEBI" id="CHEBI:83421"/>
        <dbReference type="ChEBI" id="CHEBI:456216"/>
        <dbReference type="EC" id="2.7.11.1"/>
    </reaction>
</comment>
<evidence type="ECO:0000313" key="11">
    <source>
        <dbReference type="EMBL" id="KAE8686231.1"/>
    </source>
</evidence>
<dbReference type="InterPro" id="IPR050588">
    <property type="entry name" value="WNK_Ser-Thr_kinase"/>
</dbReference>
<dbReference type="AlphaFoldDB" id="A0A6A2Z2R9"/>
<feature type="domain" description="Protein kinase" evidence="10">
    <location>
        <begin position="79"/>
        <end position="371"/>
    </location>
</feature>
<evidence type="ECO:0000256" key="3">
    <source>
        <dbReference type="ARBA" id="ARBA00022679"/>
    </source>
</evidence>
<dbReference type="PROSITE" id="PS00108">
    <property type="entry name" value="PROTEIN_KINASE_ST"/>
    <property type="match status" value="1"/>
</dbReference>
<dbReference type="EMBL" id="VEPZ02001221">
    <property type="protein sequence ID" value="KAE8686231.1"/>
    <property type="molecule type" value="Genomic_DNA"/>
</dbReference>
<feature type="compositionally biased region" description="Basic and acidic residues" evidence="9">
    <location>
        <begin position="535"/>
        <end position="575"/>
    </location>
</feature>
<dbReference type="FunFam" id="3.30.200.20:FF:000075">
    <property type="entry name" value="Probable serine/threonine-protein kinase WNK1"/>
    <property type="match status" value="1"/>
</dbReference>
<protein>
    <recommendedName>
        <fullName evidence="1">non-specific serine/threonine protein kinase</fullName>
        <ecNumber evidence="1">2.7.11.1</ecNumber>
    </recommendedName>
</protein>
<dbReference type="Proteomes" id="UP000436088">
    <property type="component" value="Unassembled WGS sequence"/>
</dbReference>
<evidence type="ECO:0000256" key="2">
    <source>
        <dbReference type="ARBA" id="ARBA00022527"/>
    </source>
</evidence>
<evidence type="ECO:0000256" key="9">
    <source>
        <dbReference type="SAM" id="MobiDB-lite"/>
    </source>
</evidence>
<dbReference type="SUPFAM" id="SSF56112">
    <property type="entry name" value="Protein kinase-like (PK-like)"/>
    <property type="match status" value="1"/>
</dbReference>
<evidence type="ECO:0000256" key="8">
    <source>
        <dbReference type="ARBA" id="ARBA00048679"/>
    </source>
</evidence>
<dbReference type="GO" id="GO:0004674">
    <property type="term" value="F:protein serine/threonine kinase activity"/>
    <property type="evidence" value="ECO:0007669"/>
    <property type="project" value="UniProtKB-KW"/>
</dbReference>
<evidence type="ECO:0000259" key="10">
    <source>
        <dbReference type="PROSITE" id="PS50011"/>
    </source>
</evidence>
<keyword evidence="5 11" id="KW-0418">Kinase</keyword>
<keyword evidence="2" id="KW-0723">Serine/threonine-protein kinase</keyword>
<dbReference type="InterPro" id="IPR011009">
    <property type="entry name" value="Kinase-like_dom_sf"/>
</dbReference>
<dbReference type="Gene3D" id="3.30.200.20">
    <property type="entry name" value="Phosphorylase Kinase, domain 1"/>
    <property type="match status" value="1"/>
</dbReference>
<proteinExistence type="predicted"/>
<dbReference type="CDD" id="cd13983">
    <property type="entry name" value="STKc_WNK"/>
    <property type="match status" value="1"/>
</dbReference>
<keyword evidence="6" id="KW-0067">ATP-binding</keyword>
<evidence type="ECO:0000256" key="6">
    <source>
        <dbReference type="ARBA" id="ARBA00022840"/>
    </source>
</evidence>
<evidence type="ECO:0000256" key="7">
    <source>
        <dbReference type="ARBA" id="ARBA00047899"/>
    </source>
</evidence>
<organism evidence="11 12">
    <name type="scientific">Hibiscus syriacus</name>
    <name type="common">Rose of Sharon</name>
    <dbReference type="NCBI Taxonomy" id="106335"/>
    <lineage>
        <taxon>Eukaryota</taxon>
        <taxon>Viridiplantae</taxon>
        <taxon>Streptophyta</taxon>
        <taxon>Embryophyta</taxon>
        <taxon>Tracheophyta</taxon>
        <taxon>Spermatophyta</taxon>
        <taxon>Magnoliopsida</taxon>
        <taxon>eudicotyledons</taxon>
        <taxon>Gunneridae</taxon>
        <taxon>Pentapetalae</taxon>
        <taxon>rosids</taxon>
        <taxon>malvids</taxon>
        <taxon>Malvales</taxon>
        <taxon>Malvaceae</taxon>
        <taxon>Malvoideae</taxon>
        <taxon>Hibiscus</taxon>
    </lineage>
</organism>
<dbReference type="Gene3D" id="3.10.20.90">
    <property type="entry name" value="Phosphatidylinositol 3-kinase Catalytic Subunit, Chain A, domain 1"/>
    <property type="match status" value="1"/>
</dbReference>
<feature type="region of interest" description="Disordered" evidence="9">
    <location>
        <begin position="515"/>
        <end position="575"/>
    </location>
</feature>
<evidence type="ECO:0000256" key="4">
    <source>
        <dbReference type="ARBA" id="ARBA00022741"/>
    </source>
</evidence>
<keyword evidence="12" id="KW-1185">Reference proteome</keyword>
<evidence type="ECO:0000256" key="1">
    <source>
        <dbReference type="ARBA" id="ARBA00012513"/>
    </source>
</evidence>
<dbReference type="InterPro" id="IPR000719">
    <property type="entry name" value="Prot_kinase_dom"/>
</dbReference>
<dbReference type="GO" id="GO:0005524">
    <property type="term" value="F:ATP binding"/>
    <property type="evidence" value="ECO:0007669"/>
    <property type="project" value="UniProtKB-KW"/>
</dbReference>
<dbReference type="Gene3D" id="1.10.510.10">
    <property type="entry name" value="Transferase(Phosphotransferase) domain 1"/>
    <property type="match status" value="1"/>
</dbReference>
<evidence type="ECO:0000313" key="12">
    <source>
        <dbReference type="Proteomes" id="UP000436088"/>
    </source>
</evidence>
<name>A0A6A2Z2R9_HIBSY</name>
<keyword evidence="4" id="KW-0547">Nucleotide-binding</keyword>
<keyword evidence="3" id="KW-0808">Transferase</keyword>
<gene>
    <name evidence="11" type="ORF">F3Y22_tig00111071pilonHSYRG00056</name>
</gene>
<comment type="catalytic activity">
    <reaction evidence="7">
        <text>L-threonyl-[protein] + ATP = O-phospho-L-threonyl-[protein] + ADP + H(+)</text>
        <dbReference type="Rhea" id="RHEA:46608"/>
        <dbReference type="Rhea" id="RHEA-COMP:11060"/>
        <dbReference type="Rhea" id="RHEA-COMP:11605"/>
        <dbReference type="ChEBI" id="CHEBI:15378"/>
        <dbReference type="ChEBI" id="CHEBI:30013"/>
        <dbReference type="ChEBI" id="CHEBI:30616"/>
        <dbReference type="ChEBI" id="CHEBI:61977"/>
        <dbReference type="ChEBI" id="CHEBI:456216"/>
        <dbReference type="EC" id="2.7.11.1"/>
    </reaction>
</comment>
<accession>A0A6A2Z2R9</accession>
<dbReference type="EC" id="2.7.11.1" evidence="1"/>
<dbReference type="InterPro" id="IPR008271">
    <property type="entry name" value="Ser/Thr_kinase_AS"/>
</dbReference>
<sequence>MLMRLRISWHREDRLREAWVARTREARIAALRREAARVSGNPNSNWVTYSRMSPETTSYQEQDDSDAEFVEADPTGRYGRYKKVLGRGAFKKVYKAFDELEGIEVAWNQVKVTDLLRHSEDIERLYSEVHLLKTLKHKNIMKFYNSWVDTKNEHINFITEIFTSGTLRQYRKKHKHVDLRALKKWSRQILEGLLYLHSHDPPVIHRDLKCDNIFVNGNQGEVKIGDLGLAAILHQARSAHSVIGTPEFMAPELYEEEYNELVDIYAFGMCLLELVTFEYPYVECANAAQIFKKVTSGIKPASLAKVADPGSCLSKNVLLKPRIVCRILEHFLEIEGFEYFQPQLYIINADSTSDQTNLRGNTKDLQSETGVDVKVQGQRNDVNMIFLKLRISDSTGHIRNIHFPFDIEADTTTAVAGEMVEELDLTDQDIPTISEMIESEIRSHIPDWVPKETPSDTLGEIANSSNHLSENKGDGSPWLMSWCHLRAISHQRGYLLVEDSVDFVRSSNTMVELDEQSHDSYEIGGKINSTSSGRLHTESTHHNGGDDDGHGRDDGANRKHFSKENSKPLKDAESGVKAITERLESLLLNQQMEVDELKKKHRLAISDLLNNCLRKPVERSVADKSAGMPLSTGETRSTMLCNCNDSTSHDELKGKDDQAETSVSKNSVCYRDESLFLQVMYLCNIVSNI</sequence>